<keyword evidence="1" id="KW-0175">Coiled coil</keyword>
<keyword evidence="3" id="KW-1185">Reference proteome</keyword>
<dbReference type="STRING" id="1239962.C943_01321"/>
<comment type="caution">
    <text evidence="2">The sequence shown here is derived from an EMBL/GenBank/DDBJ whole genome shotgun (WGS) entry which is preliminary data.</text>
</comment>
<dbReference type="RefSeq" id="WP_008629101.1">
    <property type="nucleotide sequence ID" value="NZ_AMZY02000013.1"/>
</dbReference>
<name>M7XCJ3_9BACT</name>
<evidence type="ECO:0008006" key="4">
    <source>
        <dbReference type="Google" id="ProtNLM"/>
    </source>
</evidence>
<evidence type="ECO:0000313" key="3">
    <source>
        <dbReference type="Proteomes" id="UP000010953"/>
    </source>
</evidence>
<organism evidence="2 3">
    <name type="scientific">Mariniradius saccharolyticus AK6</name>
    <dbReference type="NCBI Taxonomy" id="1239962"/>
    <lineage>
        <taxon>Bacteria</taxon>
        <taxon>Pseudomonadati</taxon>
        <taxon>Bacteroidota</taxon>
        <taxon>Cytophagia</taxon>
        <taxon>Cytophagales</taxon>
        <taxon>Cyclobacteriaceae</taxon>
        <taxon>Mariniradius</taxon>
    </lineage>
</organism>
<protein>
    <recommendedName>
        <fullName evidence="4">Transposase</fullName>
    </recommendedName>
</protein>
<sequence length="140" mass="16211">MEKKCKPSLGQFFKGKLLLTDEEKLTIVNAFLSGKESKTAVYFRYTGYVQEHGKISKWMNQFGISEDSRKSAKFDLMAKSKKKIDSEDVDFEKLQLQKRISELEKQVQVAEMKAIAFSTMVDIAEKEFNIPIRKKFNTKP</sequence>
<dbReference type="Proteomes" id="UP000010953">
    <property type="component" value="Unassembled WGS sequence"/>
</dbReference>
<accession>M7XCJ3</accession>
<dbReference type="AlphaFoldDB" id="M7XCJ3"/>
<dbReference type="InParanoid" id="M7XCJ3"/>
<gene>
    <name evidence="2" type="ORF">C943_01321</name>
</gene>
<proteinExistence type="predicted"/>
<dbReference type="OrthoDB" id="826738at2"/>
<dbReference type="EMBL" id="AMZY02000013">
    <property type="protein sequence ID" value="EMS32594.1"/>
    <property type="molecule type" value="Genomic_DNA"/>
</dbReference>
<reference evidence="2" key="1">
    <citation type="submission" date="2013-01" db="EMBL/GenBank/DDBJ databases">
        <title>Genome assembly of Mariniradius saccharolyticus AK6.</title>
        <authorList>
            <person name="Vaidya B."/>
            <person name="Khatri I."/>
            <person name="Tanuku N.R.S."/>
            <person name="Subramanian S."/>
            <person name="Pinnaka A."/>
        </authorList>
    </citation>
    <scope>NUCLEOTIDE SEQUENCE [LARGE SCALE GENOMIC DNA]</scope>
    <source>
        <strain evidence="2">AK6</strain>
    </source>
</reference>
<evidence type="ECO:0000256" key="1">
    <source>
        <dbReference type="SAM" id="Coils"/>
    </source>
</evidence>
<feature type="coiled-coil region" evidence="1">
    <location>
        <begin position="86"/>
        <end position="113"/>
    </location>
</feature>
<evidence type="ECO:0000313" key="2">
    <source>
        <dbReference type="EMBL" id="EMS32594.1"/>
    </source>
</evidence>